<accession>A0A4D6M0M2</accession>
<gene>
    <name evidence="1" type="ORF">DEO72_LG5g2710</name>
</gene>
<evidence type="ECO:0000313" key="1">
    <source>
        <dbReference type="EMBL" id="QCD94625.1"/>
    </source>
</evidence>
<sequence length="287" mass="31672">MKLFLVLRAAAVLLSLLGFGTTVSTQVRTSSFLLYLLVLSLELPRSAVWGQGLVLVISRKTMARPDNLAQASQSRLGEMGRDSPRPFLRERSLRRPTQFLSKRASRPSETFRVALQWSGRNPMALSGMSSSGVSTSIHHKCKHPLNPTRAALKLFLVLRAAAVLLSLLGFGTTVSTQVRTSSFLLYLLVLSLELPRSAVWGQGLVLVISRKTMARPDNLAQASQSRLGEMGRDSPRPFLRERSLRRPTQFLSKRASRPSETFRVALQWSGRNPMALLVGVHGGAPFV</sequence>
<proteinExistence type="predicted"/>
<reference evidence="1 2" key="1">
    <citation type="submission" date="2019-04" db="EMBL/GenBank/DDBJ databases">
        <title>An improved genome assembly and genetic linkage map for asparagus bean, Vigna unguiculata ssp. sesquipedialis.</title>
        <authorList>
            <person name="Xia Q."/>
            <person name="Zhang R."/>
            <person name="Dong Y."/>
        </authorList>
    </citation>
    <scope>NUCLEOTIDE SEQUENCE [LARGE SCALE GENOMIC DNA]</scope>
    <source>
        <tissue evidence="1">Leaf</tissue>
    </source>
</reference>
<organism evidence="1 2">
    <name type="scientific">Vigna unguiculata</name>
    <name type="common">Cowpea</name>
    <dbReference type="NCBI Taxonomy" id="3917"/>
    <lineage>
        <taxon>Eukaryota</taxon>
        <taxon>Viridiplantae</taxon>
        <taxon>Streptophyta</taxon>
        <taxon>Embryophyta</taxon>
        <taxon>Tracheophyta</taxon>
        <taxon>Spermatophyta</taxon>
        <taxon>Magnoliopsida</taxon>
        <taxon>eudicotyledons</taxon>
        <taxon>Gunneridae</taxon>
        <taxon>Pentapetalae</taxon>
        <taxon>rosids</taxon>
        <taxon>fabids</taxon>
        <taxon>Fabales</taxon>
        <taxon>Fabaceae</taxon>
        <taxon>Papilionoideae</taxon>
        <taxon>50 kb inversion clade</taxon>
        <taxon>NPAAA clade</taxon>
        <taxon>indigoferoid/millettioid clade</taxon>
        <taxon>Phaseoleae</taxon>
        <taxon>Vigna</taxon>
    </lineage>
</organism>
<name>A0A4D6M0M2_VIGUN</name>
<evidence type="ECO:0000313" key="2">
    <source>
        <dbReference type="Proteomes" id="UP000501690"/>
    </source>
</evidence>
<keyword evidence="2" id="KW-1185">Reference proteome</keyword>
<dbReference type="AlphaFoldDB" id="A0A4D6M0M2"/>
<dbReference type="EMBL" id="CP039349">
    <property type="protein sequence ID" value="QCD94625.1"/>
    <property type="molecule type" value="Genomic_DNA"/>
</dbReference>
<dbReference type="Proteomes" id="UP000501690">
    <property type="component" value="Linkage Group LG5"/>
</dbReference>
<protein>
    <submittedName>
        <fullName evidence="1">Uncharacterized protein</fullName>
    </submittedName>
</protein>